<protein>
    <submittedName>
        <fullName evidence="2">Amidase</fullName>
    </submittedName>
</protein>
<dbReference type="PANTHER" id="PTHR11895:SF76">
    <property type="entry name" value="INDOLEACETAMIDE HYDROLASE"/>
    <property type="match status" value="1"/>
</dbReference>
<dbReference type="InterPro" id="IPR036928">
    <property type="entry name" value="AS_sf"/>
</dbReference>
<dbReference type="Pfam" id="PF01425">
    <property type="entry name" value="Amidase"/>
    <property type="match status" value="1"/>
</dbReference>
<dbReference type="InterPro" id="IPR020556">
    <property type="entry name" value="Amidase_CS"/>
</dbReference>
<reference evidence="2" key="1">
    <citation type="submission" date="2021-02" db="EMBL/GenBank/DDBJ databases">
        <title>Taxonomy, biology and ecology of Rhodococcus bacteria occurring in California pistachio and other woody hosts as revealed by genome sequence analyses.</title>
        <authorList>
            <person name="Riely B."/>
            <person name="Gai Y."/>
        </authorList>
    </citation>
    <scope>NUCLEOTIDE SEQUENCE</scope>
    <source>
        <strain evidence="2">BP-295</strain>
    </source>
</reference>
<dbReference type="InterPro" id="IPR023631">
    <property type="entry name" value="Amidase_dom"/>
</dbReference>
<dbReference type="AlphaFoldDB" id="A0AAW4G1Y9"/>
<evidence type="ECO:0000259" key="1">
    <source>
        <dbReference type="Pfam" id="PF01425"/>
    </source>
</evidence>
<dbReference type="PROSITE" id="PS00571">
    <property type="entry name" value="AMIDASES"/>
    <property type="match status" value="1"/>
</dbReference>
<comment type="caution">
    <text evidence="2">The sequence shown here is derived from an EMBL/GenBank/DDBJ whole genome shotgun (WGS) entry which is preliminary data.</text>
</comment>
<dbReference type="Gene3D" id="3.90.1300.10">
    <property type="entry name" value="Amidase signature (AS) domain"/>
    <property type="match status" value="1"/>
</dbReference>
<sequence>MDADQYAWMSATKIAAKIAAGELTALEVAEAACARIEAINPLINAYVHYDREQVLADARELDAKQAAGEPLGPLHGAPFAIKCLTEVAGLPNTHSMTPFADEIGKEDAVVVARLKAAGGLFTGLTNAPEGGYYGGTDSHLYGPTHNPFKHGHTAGGSSGGSAAAVAAGLVPIAEGADGAGSVRIPSAMCGVVGLKPSLGRIPHALLQTKFETWVFHGPITRTVEDAALMFDVMTGFDPSDPMSLPREVESYAAELDGTEGEKPLSGLRVAYSPDLNVGHVDPNVAAICREAVTAFETLGATVTEATPNWGNPEQAMWEGIWVPGFAADNDLFPDWKELSGQLDDQLIEIHELSKTLTAEEVGRAQAFRSRMYDTFTEFMEHYDLLVSPTLASAAFPLDQFAPEWLADEPLQTQLLGWLLTYPYNMLTSPAITVPAGFTEDGRPVGLQIAARHRADADVLAAAKAFSTVRPWADRYESNVIEGESK</sequence>
<gene>
    <name evidence="2" type="ORF">JTZ10_06235</name>
</gene>
<name>A0AAW4G1Y9_GORRU</name>
<dbReference type="EMBL" id="JAFFGU010000002">
    <property type="protein sequence ID" value="MBM7277354.1"/>
    <property type="molecule type" value="Genomic_DNA"/>
</dbReference>
<accession>A0AAW4G1Y9</accession>
<dbReference type="SUPFAM" id="SSF75304">
    <property type="entry name" value="Amidase signature (AS) enzymes"/>
    <property type="match status" value="1"/>
</dbReference>
<feature type="domain" description="Amidase" evidence="1">
    <location>
        <begin position="27"/>
        <end position="459"/>
    </location>
</feature>
<evidence type="ECO:0000313" key="3">
    <source>
        <dbReference type="Proteomes" id="UP001195196"/>
    </source>
</evidence>
<organism evidence="2 3">
    <name type="scientific">Gordonia rubripertincta</name>
    <name type="common">Rhodococcus corallinus</name>
    <dbReference type="NCBI Taxonomy" id="36822"/>
    <lineage>
        <taxon>Bacteria</taxon>
        <taxon>Bacillati</taxon>
        <taxon>Actinomycetota</taxon>
        <taxon>Actinomycetes</taxon>
        <taxon>Mycobacteriales</taxon>
        <taxon>Gordoniaceae</taxon>
        <taxon>Gordonia</taxon>
    </lineage>
</organism>
<evidence type="ECO:0000313" key="2">
    <source>
        <dbReference type="EMBL" id="MBM7277354.1"/>
    </source>
</evidence>
<dbReference type="PANTHER" id="PTHR11895">
    <property type="entry name" value="TRANSAMIDASE"/>
    <property type="match status" value="1"/>
</dbReference>
<dbReference type="RefSeq" id="WP_182372582.1">
    <property type="nucleotide sequence ID" value="NZ_CP059694.1"/>
</dbReference>
<proteinExistence type="predicted"/>
<dbReference type="Proteomes" id="UP001195196">
    <property type="component" value="Unassembled WGS sequence"/>
</dbReference>
<dbReference type="GO" id="GO:0003824">
    <property type="term" value="F:catalytic activity"/>
    <property type="evidence" value="ECO:0007669"/>
    <property type="project" value="InterPro"/>
</dbReference>
<dbReference type="InterPro" id="IPR000120">
    <property type="entry name" value="Amidase"/>
</dbReference>